<dbReference type="EMBL" id="LNIX01000008">
    <property type="protein sequence ID" value="OXA50664.1"/>
    <property type="molecule type" value="Genomic_DNA"/>
</dbReference>
<organism evidence="2 3">
    <name type="scientific">Folsomia candida</name>
    <name type="common">Springtail</name>
    <dbReference type="NCBI Taxonomy" id="158441"/>
    <lineage>
        <taxon>Eukaryota</taxon>
        <taxon>Metazoa</taxon>
        <taxon>Ecdysozoa</taxon>
        <taxon>Arthropoda</taxon>
        <taxon>Hexapoda</taxon>
        <taxon>Collembola</taxon>
        <taxon>Entomobryomorpha</taxon>
        <taxon>Isotomoidea</taxon>
        <taxon>Isotomidae</taxon>
        <taxon>Proisotominae</taxon>
        <taxon>Folsomia</taxon>
    </lineage>
</organism>
<name>A0A226E0W0_FOLCA</name>
<evidence type="ECO:0000313" key="3">
    <source>
        <dbReference type="Proteomes" id="UP000198287"/>
    </source>
</evidence>
<evidence type="ECO:0000313" key="2">
    <source>
        <dbReference type="EMBL" id="OXA50664.1"/>
    </source>
</evidence>
<comment type="caution">
    <text evidence="2">The sequence shown here is derived from an EMBL/GenBank/DDBJ whole genome shotgun (WGS) entry which is preliminary data.</text>
</comment>
<dbReference type="Proteomes" id="UP000198287">
    <property type="component" value="Unassembled WGS sequence"/>
</dbReference>
<accession>A0A226E0W0</accession>
<feature type="region of interest" description="Disordered" evidence="1">
    <location>
        <begin position="1"/>
        <end position="26"/>
    </location>
</feature>
<keyword evidence="3" id="KW-1185">Reference proteome</keyword>
<gene>
    <name evidence="2" type="ORF">Fcan01_14058</name>
</gene>
<proteinExistence type="predicted"/>
<sequence length="186" mass="21016">MEVAFSNLGKVSEEEEEEEDNRGERLSNVLEDTVISMSDNNVVTTMTGEEEKQMQFDQEDSDISDAMLDSSSPVFKWLTKITGVDLRIRCDVFLEPPKVHLDLTLSTGRHLCLDNLRQCSDDAIEDITKNKTVMPVSIMTISQTRARMEIHNLVQDECCGLKVGPNWEELKGLVISSRKVLSMEMS</sequence>
<evidence type="ECO:0000256" key="1">
    <source>
        <dbReference type="SAM" id="MobiDB-lite"/>
    </source>
</evidence>
<reference evidence="2 3" key="1">
    <citation type="submission" date="2015-12" db="EMBL/GenBank/DDBJ databases">
        <title>The genome of Folsomia candida.</title>
        <authorList>
            <person name="Faddeeva A."/>
            <person name="Derks M.F."/>
            <person name="Anvar Y."/>
            <person name="Smit S."/>
            <person name="Van Straalen N."/>
            <person name="Roelofs D."/>
        </authorList>
    </citation>
    <scope>NUCLEOTIDE SEQUENCE [LARGE SCALE GENOMIC DNA]</scope>
    <source>
        <strain evidence="2 3">VU population</strain>
        <tissue evidence="2">Whole body</tissue>
    </source>
</reference>
<dbReference type="AlphaFoldDB" id="A0A226E0W0"/>
<protein>
    <submittedName>
        <fullName evidence="2">Uncharacterized protein</fullName>
    </submittedName>
</protein>